<dbReference type="HOGENOM" id="CLU_030803_0_0_11"/>
<evidence type="ECO:0000256" key="1">
    <source>
        <dbReference type="SAM" id="Phobius"/>
    </source>
</evidence>
<name>C7LXV2_ACIFD</name>
<dbReference type="EMBL" id="CP001631">
    <property type="protein sequence ID" value="ACU53560.1"/>
    <property type="molecule type" value="Genomic_DNA"/>
</dbReference>
<dbReference type="KEGG" id="afo:Afer_0606"/>
<dbReference type="STRING" id="525909.Afer_0606"/>
<feature type="domain" description="N,N-dimethylformamidase beta subunit-like C-terminal" evidence="2">
    <location>
        <begin position="126"/>
        <end position="500"/>
    </location>
</feature>
<keyword evidence="1" id="KW-0812">Transmembrane</keyword>
<evidence type="ECO:0000313" key="3">
    <source>
        <dbReference type="EMBL" id="ACU53560.1"/>
    </source>
</evidence>
<evidence type="ECO:0000259" key="2">
    <source>
        <dbReference type="Pfam" id="PF20254"/>
    </source>
</evidence>
<dbReference type="RefSeq" id="WP_015798055.1">
    <property type="nucleotide sequence ID" value="NC_013124.1"/>
</dbReference>
<dbReference type="Proteomes" id="UP000000771">
    <property type="component" value="Chromosome"/>
</dbReference>
<protein>
    <recommendedName>
        <fullName evidence="2">N,N-dimethylformamidase beta subunit-like C-terminal domain-containing protein</fullName>
    </recommendedName>
</protein>
<accession>C7LXV2</accession>
<gene>
    <name evidence="3" type="ordered locus">Afer_0606</name>
</gene>
<dbReference type="eggNOG" id="COG3266">
    <property type="taxonomic scope" value="Bacteria"/>
</dbReference>
<sequence>MPGMHSRSDRRPRSAGRNPFVIATIVVVIAALVGGAIALVAHPRTAPHTTPTTPHRRRHAQPATFLGPWGVEARWVIQENDKPGTTAWRIGLQPANTFIEGYSNRPQARLGQMVDLYVSTNAPTFTVEAFRMGWYHGTGARLVWHSGVLAGHVEPACPVSAPLYMVQCSWQRATQFAITPAFVQGDYLLKLVASNGAASYVPLTVWDPSSKAAYVVMNAVFTWQVFNPFGGYDLYQQGASTAPGYPPPDRSRVVSFDRPYGYGNGAATFITNELPLIELMERHGLDVTYWTDITLATHGALLTNHRVLLSLGHDEEWSLRMREAVLQAEGRGVNLVFFGASPILRKVRLAASPLGPNLEVVNYRDPQEDPLYGVDNARVTQNWWGQAPADAPASEIVGDSYIGFNNTQHFPLVVTDASSWLYAGTGLTNGATVPNVLFTDFDGYIPARPNPPGVEILAHSPVVIGFSGAHYYADTTYVTSPTSKAGVFESGTNNWIPALAPCGADTSGCPAPILTTMTRNILRLFGEGPTGLVAPSTANWQRFYAPGSLGAEG</sequence>
<reference evidence="3 4" key="1">
    <citation type="journal article" date="2009" name="Stand. Genomic Sci.">
        <title>Complete genome sequence of Acidimicrobium ferrooxidans type strain (ICP).</title>
        <authorList>
            <person name="Clum A."/>
            <person name="Nolan M."/>
            <person name="Lang E."/>
            <person name="Glavina Del Rio T."/>
            <person name="Tice H."/>
            <person name="Copeland A."/>
            <person name="Cheng J.F."/>
            <person name="Lucas S."/>
            <person name="Chen F."/>
            <person name="Bruce D."/>
            <person name="Goodwin L."/>
            <person name="Pitluck S."/>
            <person name="Ivanova N."/>
            <person name="Mavrommatis K."/>
            <person name="Mikhailova N."/>
            <person name="Pati A."/>
            <person name="Chen A."/>
            <person name="Palaniappan K."/>
            <person name="Goker M."/>
            <person name="Spring S."/>
            <person name="Land M."/>
            <person name="Hauser L."/>
            <person name="Chang Y.J."/>
            <person name="Jeffries C.C."/>
            <person name="Chain P."/>
            <person name="Bristow J."/>
            <person name="Eisen J.A."/>
            <person name="Markowitz V."/>
            <person name="Hugenholtz P."/>
            <person name="Kyrpides N.C."/>
            <person name="Klenk H.P."/>
            <person name="Lapidus A."/>
        </authorList>
    </citation>
    <scope>NUCLEOTIDE SEQUENCE [LARGE SCALE GENOMIC DNA]</scope>
    <source>
        <strain evidence="4">DSM 10331 / JCM 15462 / NBRC 103882 / ICP</strain>
    </source>
</reference>
<keyword evidence="1" id="KW-0472">Membrane</keyword>
<dbReference type="AlphaFoldDB" id="C7LXV2"/>
<keyword evidence="1" id="KW-1133">Transmembrane helix</keyword>
<dbReference type="InterPro" id="IPR046540">
    <property type="entry name" value="DMFA2_C"/>
</dbReference>
<keyword evidence="4" id="KW-1185">Reference proteome</keyword>
<evidence type="ECO:0000313" key="4">
    <source>
        <dbReference type="Proteomes" id="UP000000771"/>
    </source>
</evidence>
<dbReference type="Pfam" id="PF20254">
    <property type="entry name" value="DMFA2_C"/>
    <property type="match status" value="1"/>
</dbReference>
<proteinExistence type="predicted"/>
<feature type="transmembrane region" description="Helical" evidence="1">
    <location>
        <begin position="20"/>
        <end position="41"/>
    </location>
</feature>
<organism evidence="3 4">
    <name type="scientific">Acidimicrobium ferrooxidans (strain DSM 10331 / JCM 15462 / NBRC 103882 / ICP)</name>
    <dbReference type="NCBI Taxonomy" id="525909"/>
    <lineage>
        <taxon>Bacteria</taxon>
        <taxon>Bacillati</taxon>
        <taxon>Actinomycetota</taxon>
        <taxon>Acidimicrobiia</taxon>
        <taxon>Acidimicrobiales</taxon>
        <taxon>Acidimicrobiaceae</taxon>
        <taxon>Acidimicrobium</taxon>
    </lineage>
</organism>